<protein>
    <submittedName>
        <fullName evidence="1">Uncharacterized protein</fullName>
    </submittedName>
</protein>
<reference evidence="1 2" key="1">
    <citation type="journal article" date="2019" name="Int. J. Syst. Evol. Microbiol.">
        <title>The Global Catalogue of Microorganisms (GCM) 10K type strain sequencing project: providing services to taxonomists for standard genome sequencing and annotation.</title>
        <authorList>
            <consortium name="The Broad Institute Genomics Platform"/>
            <consortium name="The Broad Institute Genome Sequencing Center for Infectious Disease"/>
            <person name="Wu L."/>
            <person name="Ma J."/>
        </authorList>
    </citation>
    <scope>NUCLEOTIDE SEQUENCE [LARGE SCALE GENOMIC DNA]</scope>
    <source>
        <strain evidence="1 2">JCM 5052</strain>
    </source>
</reference>
<keyword evidence="2" id="KW-1185">Reference proteome</keyword>
<dbReference type="Proteomes" id="UP001501576">
    <property type="component" value="Unassembled WGS sequence"/>
</dbReference>
<evidence type="ECO:0000313" key="1">
    <source>
        <dbReference type="EMBL" id="GAA0513422.1"/>
    </source>
</evidence>
<dbReference type="RefSeq" id="WP_086708476.1">
    <property type="nucleotide sequence ID" value="NZ_BAAABZ010000011.1"/>
</dbReference>
<organism evidence="1 2">
    <name type="scientific">Streptomyces mordarskii</name>
    <dbReference type="NCBI Taxonomy" id="1226758"/>
    <lineage>
        <taxon>Bacteria</taxon>
        <taxon>Bacillati</taxon>
        <taxon>Actinomycetota</taxon>
        <taxon>Actinomycetes</taxon>
        <taxon>Kitasatosporales</taxon>
        <taxon>Streptomycetaceae</taxon>
        <taxon>Streptomyces</taxon>
    </lineage>
</organism>
<gene>
    <name evidence="1" type="ORF">GCM10010390_14720</name>
</gene>
<accession>A0ABN1C8Q3</accession>
<name>A0ABN1C8Q3_9ACTN</name>
<evidence type="ECO:0000313" key="2">
    <source>
        <dbReference type="Proteomes" id="UP001501576"/>
    </source>
</evidence>
<comment type="caution">
    <text evidence="1">The sequence shown here is derived from an EMBL/GenBank/DDBJ whole genome shotgun (WGS) entry which is preliminary data.</text>
</comment>
<sequence>MLDTRWPRTLPQVRSGEAILERYARQVSAAYSSGKERLTVTASFPAAPWTRAVSPSPTSIRLMAW</sequence>
<proteinExistence type="predicted"/>
<dbReference type="EMBL" id="BAAABZ010000011">
    <property type="protein sequence ID" value="GAA0513422.1"/>
    <property type="molecule type" value="Genomic_DNA"/>
</dbReference>
<dbReference type="GeneID" id="97430181"/>